<reference evidence="2" key="1">
    <citation type="journal article" date="2014" name="Int. J. Syst. Evol. Microbiol.">
        <title>Complete genome of a new Firmicutes species belonging to the dominant human colonic microbiota ('Ruminococcus bicirculans') reveals two chromosomes and a selective capacity to utilize plant glucans.</title>
        <authorList>
            <consortium name="NISC Comparative Sequencing Program"/>
            <person name="Wegmann U."/>
            <person name="Louis P."/>
            <person name="Goesmann A."/>
            <person name="Henrissat B."/>
            <person name="Duncan S.H."/>
            <person name="Flint H.J."/>
        </authorList>
    </citation>
    <scope>NUCLEOTIDE SEQUENCE</scope>
    <source>
        <strain evidence="2">CGMCC 1.18437</strain>
    </source>
</reference>
<feature type="transmembrane region" description="Helical" evidence="1">
    <location>
        <begin position="83"/>
        <end position="102"/>
    </location>
</feature>
<dbReference type="InterPro" id="IPR047928">
    <property type="entry name" value="Perm_prefix_1"/>
</dbReference>
<organism evidence="3 4">
    <name type="scientific">Deinococcus metalli</name>
    <dbReference type="NCBI Taxonomy" id="1141878"/>
    <lineage>
        <taxon>Bacteria</taxon>
        <taxon>Thermotogati</taxon>
        <taxon>Deinococcota</taxon>
        <taxon>Deinococci</taxon>
        <taxon>Deinococcales</taxon>
        <taxon>Deinococcaceae</taxon>
        <taxon>Deinococcus</taxon>
    </lineage>
</organism>
<reference evidence="5" key="2">
    <citation type="journal article" date="2019" name="Int. J. Syst. Evol. Microbiol.">
        <title>The Global Catalogue of Microorganisms (GCM) 10K type strain sequencing project: providing services to taxonomists for standard genome sequencing and annotation.</title>
        <authorList>
            <consortium name="The Broad Institute Genomics Platform"/>
            <consortium name="The Broad Institute Genome Sequencing Center for Infectious Disease"/>
            <person name="Wu L."/>
            <person name="Ma J."/>
        </authorList>
    </citation>
    <scope>NUCLEOTIDE SEQUENCE [LARGE SCALE GENOMIC DNA]</scope>
    <source>
        <strain evidence="5">CGMCC 1.18437</strain>
    </source>
</reference>
<comment type="caution">
    <text evidence="3">The sequence shown here is derived from an EMBL/GenBank/DDBJ whole genome shotgun (WGS) entry which is preliminary data.</text>
</comment>
<dbReference type="RefSeq" id="WP_184109168.1">
    <property type="nucleotide sequence ID" value="NZ_BNAJ01000001.1"/>
</dbReference>
<dbReference type="Proteomes" id="UP000539473">
    <property type="component" value="Unassembled WGS sequence"/>
</dbReference>
<dbReference type="EMBL" id="BNAJ01000001">
    <property type="protein sequence ID" value="GHF32812.1"/>
    <property type="molecule type" value="Genomic_DNA"/>
</dbReference>
<dbReference type="EMBL" id="JACHFK010000001">
    <property type="protein sequence ID" value="MBB5374908.1"/>
    <property type="molecule type" value="Genomic_DNA"/>
</dbReference>
<evidence type="ECO:0000313" key="5">
    <source>
        <dbReference type="Proteomes" id="UP000619376"/>
    </source>
</evidence>
<proteinExistence type="predicted"/>
<evidence type="ECO:0000256" key="1">
    <source>
        <dbReference type="SAM" id="Phobius"/>
    </source>
</evidence>
<evidence type="ECO:0000313" key="4">
    <source>
        <dbReference type="Proteomes" id="UP000539473"/>
    </source>
</evidence>
<accession>A0A7W8KBW6</accession>
<dbReference type="AlphaFoldDB" id="A0A7W8KBW6"/>
<keyword evidence="1" id="KW-1133">Transmembrane helix</keyword>
<evidence type="ECO:0000313" key="3">
    <source>
        <dbReference type="EMBL" id="MBB5374908.1"/>
    </source>
</evidence>
<gene>
    <name evidence="2" type="ORF">GCM10017781_06890</name>
    <name evidence="3" type="ORF">HNQ07_000352</name>
</gene>
<dbReference type="Proteomes" id="UP000619376">
    <property type="component" value="Unassembled WGS sequence"/>
</dbReference>
<evidence type="ECO:0000313" key="2">
    <source>
        <dbReference type="EMBL" id="GHF32812.1"/>
    </source>
</evidence>
<dbReference type="Pfam" id="PF22564">
    <property type="entry name" value="HAAS"/>
    <property type="match status" value="1"/>
</dbReference>
<keyword evidence="1" id="KW-0812">Transmembrane</keyword>
<name>A0A7W8KBW6_9DEIO</name>
<dbReference type="NCBIfam" id="NF038403">
    <property type="entry name" value="perm_prefix_1"/>
    <property type="match status" value="1"/>
</dbReference>
<sequence>MTAHTATEPRALTTYLRRATWGLPDGRRQELWDELEEHLLTRADHLTFLGLSPTQAMTQAIRELGPPARVTLGMARVYTMPKLVIAAGTLALGLSAGLYALAGGGNGAKIDLPVLLEVPAKPQCLRGTKPTDPDLQIISQKDGITCYRSSQPLRGVFMGHTDLQKVVQAQGGKATILKDGRLKVSYPGASWFTIDTYFTVDKQRYYYASPLASSLMTSALPKAVSLSGYQQPALNVGSLRINFGTAAQNIGQNFYNGFGLELVSTLVGTPAAEGTSVTLSTYSTWDDASQVTTQRVQTDLRPGEVVMAVLKRAGNNYVTLFSPVASDGTVMLEHLPERVRFVPSLDQLGPYSSGGRISALLVRVTNIPLSDLRAGIFVPAQATSDAR</sequence>
<reference evidence="2" key="4">
    <citation type="submission" date="2024-05" db="EMBL/GenBank/DDBJ databases">
        <authorList>
            <person name="Sun Q."/>
            <person name="Zhou Y."/>
        </authorList>
    </citation>
    <scope>NUCLEOTIDE SEQUENCE</scope>
    <source>
        <strain evidence="2">CGMCC 1.18437</strain>
    </source>
</reference>
<reference evidence="3 4" key="3">
    <citation type="submission" date="2020-08" db="EMBL/GenBank/DDBJ databases">
        <title>Genomic Encyclopedia of Type Strains, Phase IV (KMG-IV): sequencing the most valuable type-strain genomes for metagenomic binning, comparative biology and taxonomic classification.</title>
        <authorList>
            <person name="Goeker M."/>
        </authorList>
    </citation>
    <scope>NUCLEOTIDE SEQUENCE [LARGE SCALE GENOMIC DNA]</scope>
    <source>
        <strain evidence="3 4">DSM 27521</strain>
    </source>
</reference>
<keyword evidence="5" id="KW-1185">Reference proteome</keyword>
<protein>
    <submittedName>
        <fullName evidence="3">Uncharacterized protein</fullName>
    </submittedName>
</protein>
<keyword evidence="1" id="KW-0472">Membrane</keyword>